<accession>A0A9P8G206</accession>
<dbReference type="AlphaFoldDB" id="A0A9P8G206"/>
<proteinExistence type="predicted"/>
<protein>
    <submittedName>
        <fullName evidence="2">Uncharacterized protein</fullName>
    </submittedName>
</protein>
<dbReference type="InterPro" id="IPR039965">
    <property type="entry name" value="C3H7.08c"/>
</dbReference>
<feature type="non-terminal residue" evidence="2">
    <location>
        <position position="212"/>
    </location>
</feature>
<feature type="transmembrane region" description="Helical" evidence="1">
    <location>
        <begin position="160"/>
        <end position="186"/>
    </location>
</feature>
<evidence type="ECO:0000313" key="3">
    <source>
        <dbReference type="Proteomes" id="UP000729357"/>
    </source>
</evidence>
<dbReference type="PANTHER" id="PTHR40466:SF1">
    <property type="entry name" value="FUNGAL PROTEIN"/>
    <property type="match status" value="1"/>
</dbReference>
<feature type="transmembrane region" description="Helical" evidence="1">
    <location>
        <begin position="25"/>
        <end position="46"/>
    </location>
</feature>
<keyword evidence="3" id="KW-1185">Reference proteome</keyword>
<reference evidence="2" key="2">
    <citation type="submission" date="2021-08" db="EMBL/GenBank/DDBJ databases">
        <authorList>
            <person name="Gostincar C."/>
            <person name="Sun X."/>
            <person name="Song Z."/>
            <person name="Gunde-Cimerman N."/>
        </authorList>
    </citation>
    <scope>NUCLEOTIDE SEQUENCE</scope>
    <source>
        <strain evidence="2">EXF-9298</strain>
    </source>
</reference>
<evidence type="ECO:0000256" key="1">
    <source>
        <dbReference type="SAM" id="Phobius"/>
    </source>
</evidence>
<reference evidence="2" key="1">
    <citation type="journal article" date="2021" name="J Fungi (Basel)">
        <title>Virulence traits and population genomics of the black yeast Aureobasidium melanogenum.</title>
        <authorList>
            <person name="Cernosa A."/>
            <person name="Sun X."/>
            <person name="Gostincar C."/>
            <person name="Fang C."/>
            <person name="Gunde-Cimerman N."/>
            <person name="Song Z."/>
        </authorList>
    </citation>
    <scope>NUCLEOTIDE SEQUENCE</scope>
    <source>
        <strain evidence="2">EXF-9298</strain>
    </source>
</reference>
<dbReference type="EMBL" id="JAHFXS010000143">
    <property type="protein sequence ID" value="KAG9988514.1"/>
    <property type="molecule type" value="Genomic_DNA"/>
</dbReference>
<dbReference type="Proteomes" id="UP000729357">
    <property type="component" value="Unassembled WGS sequence"/>
</dbReference>
<organism evidence="2 3">
    <name type="scientific">Aureobasidium melanogenum</name>
    <name type="common">Aureobasidium pullulans var. melanogenum</name>
    <dbReference type="NCBI Taxonomy" id="46634"/>
    <lineage>
        <taxon>Eukaryota</taxon>
        <taxon>Fungi</taxon>
        <taxon>Dikarya</taxon>
        <taxon>Ascomycota</taxon>
        <taxon>Pezizomycotina</taxon>
        <taxon>Dothideomycetes</taxon>
        <taxon>Dothideomycetidae</taxon>
        <taxon>Dothideales</taxon>
        <taxon>Saccotheciaceae</taxon>
        <taxon>Aureobasidium</taxon>
    </lineage>
</organism>
<gene>
    <name evidence="2" type="ORF">KCU98_g2546</name>
</gene>
<keyword evidence="1" id="KW-1133">Transmembrane helix</keyword>
<name>A0A9P8G206_AURME</name>
<keyword evidence="1" id="KW-0812">Transmembrane</keyword>
<comment type="caution">
    <text evidence="2">The sequence shown here is derived from an EMBL/GenBank/DDBJ whole genome shotgun (WGS) entry which is preliminary data.</text>
</comment>
<dbReference type="PANTHER" id="PTHR40466">
    <property type="entry name" value="EXPRESSED PROTEIN"/>
    <property type="match status" value="1"/>
</dbReference>
<sequence length="212" mass="24096">MLTHTDPRAEHKKLVKEARKDPELWVLYAVTAGGFALAGWFGGAHLGRVYYTRDRTEKDTTKINDTEPWKEGGEGNMGKYRYHDRRAGRVRDAPSALNSVIVPNVNLPRELHEKYNKWGKEEMLHNTNKIQSISSLNLTEMRATTFELNKPTIWKHDNTLSLFSVWSMLSITSVMLSSILVSVVLFDYTPDLNASLHHTIPPFEAHTPPTPA</sequence>
<keyword evidence="1" id="KW-0472">Membrane</keyword>
<evidence type="ECO:0000313" key="2">
    <source>
        <dbReference type="EMBL" id="KAG9988514.1"/>
    </source>
</evidence>